<organism evidence="5 6">
    <name type="scientific">Vibrio genomosp. F10</name>
    <dbReference type="NCBI Taxonomy" id="723171"/>
    <lineage>
        <taxon>Bacteria</taxon>
        <taxon>Pseudomonadati</taxon>
        <taxon>Pseudomonadota</taxon>
        <taxon>Gammaproteobacteria</taxon>
        <taxon>Vibrionales</taxon>
        <taxon>Vibrionaceae</taxon>
        <taxon>Vibrio</taxon>
    </lineage>
</organism>
<dbReference type="SUPFAM" id="SSF48008">
    <property type="entry name" value="GntR ligand-binding domain-like"/>
    <property type="match status" value="1"/>
</dbReference>
<dbReference type="InterPro" id="IPR008920">
    <property type="entry name" value="TF_FadR/GntR_C"/>
</dbReference>
<dbReference type="Pfam" id="PF07729">
    <property type="entry name" value="FCD"/>
    <property type="match status" value="1"/>
</dbReference>
<dbReference type="PROSITE" id="PS50949">
    <property type="entry name" value="HTH_GNTR"/>
    <property type="match status" value="1"/>
</dbReference>
<keyword evidence="6" id="KW-1185">Reference proteome</keyword>
<proteinExistence type="predicted"/>
<dbReference type="SMART" id="SM00895">
    <property type="entry name" value="FCD"/>
    <property type="match status" value="1"/>
</dbReference>
<dbReference type="InterPro" id="IPR036390">
    <property type="entry name" value="WH_DNA-bd_sf"/>
</dbReference>
<name>A0A1B9QVY5_9VIBR</name>
<dbReference type="InterPro" id="IPR011711">
    <property type="entry name" value="GntR_C"/>
</dbReference>
<dbReference type="Pfam" id="PF00392">
    <property type="entry name" value="GntR"/>
    <property type="match status" value="1"/>
</dbReference>
<evidence type="ECO:0000259" key="4">
    <source>
        <dbReference type="PROSITE" id="PS50949"/>
    </source>
</evidence>
<dbReference type="PANTHER" id="PTHR43537:SF44">
    <property type="entry name" value="GNTR FAMILY REGULATORY PROTEIN"/>
    <property type="match status" value="1"/>
</dbReference>
<evidence type="ECO:0000313" key="5">
    <source>
        <dbReference type="EMBL" id="OCH73356.1"/>
    </source>
</evidence>
<dbReference type="Gene3D" id="1.20.120.530">
    <property type="entry name" value="GntR ligand-binding domain-like"/>
    <property type="match status" value="1"/>
</dbReference>
<reference evidence="6" key="1">
    <citation type="submission" date="2016-06" db="EMBL/GenBank/DDBJ databases">
        <authorList>
            <person name="Hehemann J.-H."/>
            <person name="Arevalo P."/>
            <person name="Datta M.S."/>
            <person name="Polz M.F."/>
        </authorList>
    </citation>
    <scope>NUCLEOTIDE SEQUENCE [LARGE SCALE GENOMIC DNA]</scope>
    <source>
        <strain evidence="6">9CSC122</strain>
    </source>
</reference>
<dbReference type="Gene3D" id="1.10.10.10">
    <property type="entry name" value="Winged helix-like DNA-binding domain superfamily/Winged helix DNA-binding domain"/>
    <property type="match status" value="1"/>
</dbReference>
<dbReference type="EMBL" id="MAJZ01000806">
    <property type="protein sequence ID" value="OCH73356.1"/>
    <property type="molecule type" value="Genomic_DNA"/>
</dbReference>
<dbReference type="SMART" id="SM00345">
    <property type="entry name" value="HTH_GNTR"/>
    <property type="match status" value="1"/>
</dbReference>
<comment type="caution">
    <text evidence="5">The sequence shown here is derived from an EMBL/GenBank/DDBJ whole genome shotgun (WGS) entry which is preliminary data.</text>
</comment>
<sequence length="242" mass="27443">MTIFSLVSNSSRRIHVQVARQIARSILSGELEEHQKLPNELELCEMFGVSRTALRESTKLLSAKGLISSKPKVGTHILPRNQWHFLDPQLLEWIQDLEDTQPFLSQFLGLRKAIEPEACALAAINATVEQRKTLSVLFQKMTIAANSFDYDEWTINDHLFHQAIFVSTQNQFYIPFGNILSTIFKQFIDHSAEGGRFCLAEHNTIYEAIMSGEPDRARTSSIVLLNDENQKLAQVPVQFVNG</sequence>
<dbReference type="SUPFAM" id="SSF46785">
    <property type="entry name" value="Winged helix' DNA-binding domain"/>
    <property type="match status" value="1"/>
</dbReference>
<dbReference type="PANTHER" id="PTHR43537">
    <property type="entry name" value="TRANSCRIPTIONAL REGULATOR, GNTR FAMILY"/>
    <property type="match status" value="1"/>
</dbReference>
<dbReference type="GO" id="GO:0003677">
    <property type="term" value="F:DNA binding"/>
    <property type="evidence" value="ECO:0007669"/>
    <property type="project" value="UniProtKB-KW"/>
</dbReference>
<keyword evidence="2" id="KW-0238">DNA-binding</keyword>
<keyword evidence="1" id="KW-0805">Transcription regulation</keyword>
<feature type="domain" description="HTH gntR-type" evidence="4">
    <location>
        <begin position="12"/>
        <end position="80"/>
    </location>
</feature>
<evidence type="ECO:0000256" key="2">
    <source>
        <dbReference type="ARBA" id="ARBA00023125"/>
    </source>
</evidence>
<gene>
    <name evidence="5" type="ORF">A6E14_14605</name>
</gene>
<dbReference type="CDD" id="cd07377">
    <property type="entry name" value="WHTH_GntR"/>
    <property type="match status" value="1"/>
</dbReference>
<dbReference type="PRINTS" id="PR00035">
    <property type="entry name" value="HTHGNTR"/>
</dbReference>
<protein>
    <submittedName>
        <fullName evidence="5">GntR family transcriptional regulator</fullName>
    </submittedName>
</protein>
<evidence type="ECO:0000256" key="3">
    <source>
        <dbReference type="ARBA" id="ARBA00023163"/>
    </source>
</evidence>
<dbReference type="RefSeq" id="WP_065577254.1">
    <property type="nucleotide sequence ID" value="NZ_JBNGCH010000806.1"/>
</dbReference>
<keyword evidence="3" id="KW-0804">Transcription</keyword>
<dbReference type="AlphaFoldDB" id="A0A1B9QVY5"/>
<dbReference type="InterPro" id="IPR036388">
    <property type="entry name" value="WH-like_DNA-bd_sf"/>
</dbReference>
<dbReference type="InterPro" id="IPR000524">
    <property type="entry name" value="Tscrpt_reg_HTH_GntR"/>
</dbReference>
<dbReference type="GO" id="GO:0003700">
    <property type="term" value="F:DNA-binding transcription factor activity"/>
    <property type="evidence" value="ECO:0007669"/>
    <property type="project" value="InterPro"/>
</dbReference>
<accession>A0A1B9QVY5</accession>
<dbReference type="Proteomes" id="UP000093173">
    <property type="component" value="Unassembled WGS sequence"/>
</dbReference>
<evidence type="ECO:0000313" key="6">
    <source>
        <dbReference type="Proteomes" id="UP000093173"/>
    </source>
</evidence>
<evidence type="ECO:0000256" key="1">
    <source>
        <dbReference type="ARBA" id="ARBA00023015"/>
    </source>
</evidence>